<dbReference type="AlphaFoldDB" id="A0A4R4D729"/>
<feature type="transmembrane region" description="Helical" evidence="2">
    <location>
        <begin position="174"/>
        <end position="194"/>
    </location>
</feature>
<dbReference type="Proteomes" id="UP000295023">
    <property type="component" value="Unassembled WGS sequence"/>
</dbReference>
<comment type="caution">
    <text evidence="3">The sequence shown here is derived from an EMBL/GenBank/DDBJ whole genome shotgun (WGS) entry which is preliminary data.</text>
</comment>
<sequence length="281" mass="30367">MPLSLWPKLFDRYDLCARIAPGVMAVLPVAVALAMHVPISLPGSAGHLALYTAAGAGLAWVLGAWARGRGRRAQERLVAKWGGMPTELLLRHGDPRIEAATKARYHAALQSMAPDRRMPTAEEEAADPAAALQVYRSAVRRLIESRRQASDILVLAENASYGFWRNLHGSRLPALILAGGAAIAVVAPDAVALFRDGLQPAAMPLRSVLLAAVLLVWGALPWVMAGERRVYDAALCYAERLLGTLDRQATGEQTKRRRNPPRPRQSSTQVADAGERRTPAS</sequence>
<evidence type="ECO:0000256" key="2">
    <source>
        <dbReference type="SAM" id="Phobius"/>
    </source>
</evidence>
<evidence type="ECO:0000313" key="4">
    <source>
        <dbReference type="Proteomes" id="UP000295023"/>
    </source>
</evidence>
<evidence type="ECO:0000256" key="1">
    <source>
        <dbReference type="SAM" id="MobiDB-lite"/>
    </source>
</evidence>
<name>A0A4R4D729_9PROT</name>
<feature type="transmembrane region" description="Helical" evidence="2">
    <location>
        <begin position="48"/>
        <end position="66"/>
    </location>
</feature>
<keyword evidence="2" id="KW-0812">Transmembrane</keyword>
<dbReference type="RefSeq" id="WP_132295488.1">
    <property type="nucleotide sequence ID" value="NZ_SKBM01000032.1"/>
</dbReference>
<gene>
    <name evidence="3" type="ORF">EXY23_23180</name>
</gene>
<proteinExistence type="predicted"/>
<keyword evidence="2" id="KW-0472">Membrane</keyword>
<reference evidence="3 4" key="1">
    <citation type="submission" date="2019-03" db="EMBL/GenBank/DDBJ databases">
        <title>Paracraurococcus aquatilis NE82 genome sequence.</title>
        <authorList>
            <person name="Zhao Y."/>
            <person name="Du Z."/>
        </authorList>
    </citation>
    <scope>NUCLEOTIDE SEQUENCE [LARGE SCALE GENOMIC DNA]</scope>
    <source>
        <strain evidence="3 4">NE82</strain>
    </source>
</reference>
<feature type="transmembrane region" description="Helical" evidence="2">
    <location>
        <begin position="206"/>
        <end position="225"/>
    </location>
</feature>
<dbReference type="EMBL" id="SKBM01000032">
    <property type="protein sequence ID" value="TCZ54579.1"/>
    <property type="molecule type" value="Genomic_DNA"/>
</dbReference>
<protein>
    <submittedName>
        <fullName evidence="3">Uncharacterized protein</fullName>
    </submittedName>
</protein>
<organism evidence="3 4">
    <name type="scientific">Roseicella aquatilis</name>
    <dbReference type="NCBI Taxonomy" id="2527868"/>
    <lineage>
        <taxon>Bacteria</taxon>
        <taxon>Pseudomonadati</taxon>
        <taxon>Pseudomonadota</taxon>
        <taxon>Alphaproteobacteria</taxon>
        <taxon>Acetobacterales</taxon>
        <taxon>Roseomonadaceae</taxon>
        <taxon>Roseicella</taxon>
    </lineage>
</organism>
<feature type="transmembrane region" description="Helical" evidence="2">
    <location>
        <begin position="15"/>
        <end position="36"/>
    </location>
</feature>
<keyword evidence="4" id="KW-1185">Reference proteome</keyword>
<evidence type="ECO:0000313" key="3">
    <source>
        <dbReference type="EMBL" id="TCZ54579.1"/>
    </source>
</evidence>
<feature type="region of interest" description="Disordered" evidence="1">
    <location>
        <begin position="248"/>
        <end position="281"/>
    </location>
</feature>
<accession>A0A4R4D729</accession>
<keyword evidence="2" id="KW-1133">Transmembrane helix</keyword>
<dbReference type="OrthoDB" id="2083198at2"/>